<dbReference type="GO" id="GO:0006935">
    <property type="term" value="P:chemotaxis"/>
    <property type="evidence" value="ECO:0007669"/>
    <property type="project" value="UniProtKB-UniRule"/>
</dbReference>
<dbReference type="SUPFAM" id="SSF64438">
    <property type="entry name" value="CNF1/YfiH-like putative cysteine hydrolases"/>
    <property type="match status" value="1"/>
</dbReference>
<evidence type="ECO:0000256" key="3">
    <source>
        <dbReference type="HAMAP-Rule" id="MF_01440"/>
    </source>
</evidence>
<comment type="similarity">
    <text evidence="3">Belongs to the CheD family.</text>
</comment>
<dbReference type="HAMAP" id="MF_01440">
    <property type="entry name" value="CheD"/>
    <property type="match status" value="1"/>
</dbReference>
<dbReference type="AlphaFoldDB" id="A0AAU7DMA1"/>
<dbReference type="CDD" id="cd16352">
    <property type="entry name" value="CheD"/>
    <property type="match status" value="1"/>
</dbReference>
<dbReference type="Gene3D" id="3.30.1330.200">
    <property type="match status" value="1"/>
</dbReference>
<dbReference type="Pfam" id="PF03975">
    <property type="entry name" value="CheD"/>
    <property type="match status" value="1"/>
</dbReference>
<reference evidence="4" key="1">
    <citation type="submission" date="2023-03" db="EMBL/GenBank/DDBJ databases">
        <title>Edaphobacter sp.</title>
        <authorList>
            <person name="Huber K.J."/>
            <person name="Papendorf J."/>
            <person name="Pilke C."/>
            <person name="Bunk B."/>
            <person name="Sproeer C."/>
            <person name="Pester M."/>
        </authorList>
    </citation>
    <scope>NUCLEOTIDE SEQUENCE</scope>
    <source>
        <strain evidence="4">DSM 110680</strain>
    </source>
</reference>
<keyword evidence="1 3" id="KW-0145">Chemotaxis</keyword>
<dbReference type="PANTHER" id="PTHR35147">
    <property type="entry name" value="CHEMORECEPTOR GLUTAMINE DEAMIDASE CHED-RELATED"/>
    <property type="match status" value="1"/>
</dbReference>
<sequence>MRRLAPDLPEFYLQPGEWRIVRSPSILKTVLGSCVSATFHAPRLATSAMCHPMLPTHSAKPLVRPDKDAACRYVDYVIREIAHQFDSLGATRREVEVKLFGGADVLASSRKNPTVGSMNAETALRVLQDEGFQLLASRLGGSCGIFIEFQTGTGEVLLRKLSGMSLPALAES</sequence>
<dbReference type="RefSeq" id="WP_348263386.1">
    <property type="nucleotide sequence ID" value="NZ_CP121196.1"/>
</dbReference>
<gene>
    <name evidence="3" type="primary">cheD</name>
    <name evidence="4" type="ORF">P8935_02255</name>
</gene>
<accession>A0AAU7DMA1</accession>
<name>A0AAU7DMA1_9BACT</name>
<protein>
    <recommendedName>
        <fullName evidence="3">Probable chemoreceptor glutamine deamidase CheD</fullName>
        <ecNumber evidence="3">3.5.1.44</ecNumber>
    </recommendedName>
</protein>
<dbReference type="PANTHER" id="PTHR35147:SF1">
    <property type="entry name" value="CHEMORECEPTOR GLUTAMINE DEAMIDASE CHED-RELATED"/>
    <property type="match status" value="1"/>
</dbReference>
<keyword evidence="2 3" id="KW-0378">Hydrolase</keyword>
<comment type="catalytic activity">
    <reaction evidence="3">
        <text>L-glutaminyl-[protein] + H2O = L-glutamyl-[protein] + NH4(+)</text>
        <dbReference type="Rhea" id="RHEA:16441"/>
        <dbReference type="Rhea" id="RHEA-COMP:10207"/>
        <dbReference type="Rhea" id="RHEA-COMP:10208"/>
        <dbReference type="ChEBI" id="CHEBI:15377"/>
        <dbReference type="ChEBI" id="CHEBI:28938"/>
        <dbReference type="ChEBI" id="CHEBI:29973"/>
        <dbReference type="ChEBI" id="CHEBI:30011"/>
        <dbReference type="EC" id="3.5.1.44"/>
    </reaction>
</comment>
<dbReference type="InterPro" id="IPR038592">
    <property type="entry name" value="CheD-like_sf"/>
</dbReference>
<dbReference type="GO" id="GO:0050568">
    <property type="term" value="F:protein-glutamine glutaminase activity"/>
    <property type="evidence" value="ECO:0007669"/>
    <property type="project" value="UniProtKB-UniRule"/>
</dbReference>
<dbReference type="EC" id="3.5.1.44" evidence="3"/>
<evidence type="ECO:0000256" key="1">
    <source>
        <dbReference type="ARBA" id="ARBA00022500"/>
    </source>
</evidence>
<dbReference type="InterPro" id="IPR005659">
    <property type="entry name" value="Chemorcpt_Glu_NH3ase_CheD"/>
</dbReference>
<proteinExistence type="inferred from homology"/>
<evidence type="ECO:0000313" key="4">
    <source>
        <dbReference type="EMBL" id="XBH18163.1"/>
    </source>
</evidence>
<evidence type="ECO:0000256" key="2">
    <source>
        <dbReference type="ARBA" id="ARBA00022801"/>
    </source>
</evidence>
<dbReference type="EMBL" id="CP121196">
    <property type="protein sequence ID" value="XBH18163.1"/>
    <property type="molecule type" value="Genomic_DNA"/>
</dbReference>
<dbReference type="InterPro" id="IPR011324">
    <property type="entry name" value="Cytotoxic_necrot_fac-like_cat"/>
</dbReference>
<comment type="function">
    <text evidence="3">Probably deamidates glutamine residues to glutamate on methyl-accepting chemotaxis receptors (MCPs), playing an important role in chemotaxis.</text>
</comment>
<organism evidence="4">
    <name type="scientific">Telmatobacter sp. DSM 110680</name>
    <dbReference type="NCBI Taxonomy" id="3036704"/>
    <lineage>
        <taxon>Bacteria</taxon>
        <taxon>Pseudomonadati</taxon>
        <taxon>Acidobacteriota</taxon>
        <taxon>Terriglobia</taxon>
        <taxon>Terriglobales</taxon>
        <taxon>Acidobacteriaceae</taxon>
        <taxon>Telmatobacter</taxon>
    </lineage>
</organism>